<dbReference type="GO" id="GO:0003676">
    <property type="term" value="F:nucleic acid binding"/>
    <property type="evidence" value="ECO:0007669"/>
    <property type="project" value="InterPro"/>
</dbReference>
<dbReference type="SMART" id="SM00343">
    <property type="entry name" value="ZnF_C2HC"/>
    <property type="match status" value="1"/>
</dbReference>
<dbReference type="OrthoDB" id="8034694at2759"/>
<dbReference type="InParanoid" id="A0A2J7PC41"/>
<comment type="caution">
    <text evidence="3">The sequence shown here is derived from an EMBL/GenBank/DDBJ whole genome shotgun (WGS) entry which is preliminary data.</text>
</comment>
<sequence length="339" mass="38146">MPLAWIHNLPREEAEKLAVELGVSVQGSLDELRKRLKDKWRALEAYLPPQVPDKLAPSIDVAGTTAVKILGGDVHTQTSYTQNKLRGNVISDLVKNIPALTEPEPEAVFHFLVRAKAVYDLKLVEDGDFLALLISRTAGKLMQTISVHLRIGSEWRAACADILSVFLPPRIRERLLMKYVLDRFQGPTEDLFHFVTSVVSAAEILEYQVSESALVRRIVQNLHPNVRSWLTFESEPKTVEELNLLATRVAEARLVEQVRGLERRVPIDEVSREESNRCPVSMVARESPRVNDRNVRCYKCERVGHIARNCLSSNVPRRGDLRRARANLGEGKPSEAPSA</sequence>
<dbReference type="Gene3D" id="4.10.60.10">
    <property type="entry name" value="Zinc finger, CCHC-type"/>
    <property type="match status" value="1"/>
</dbReference>
<dbReference type="PROSITE" id="PS50158">
    <property type="entry name" value="ZF_CCHC"/>
    <property type="match status" value="1"/>
</dbReference>
<dbReference type="SUPFAM" id="SSF57756">
    <property type="entry name" value="Retrovirus zinc finger-like domains"/>
    <property type="match status" value="1"/>
</dbReference>
<evidence type="ECO:0000259" key="2">
    <source>
        <dbReference type="PROSITE" id="PS50158"/>
    </source>
</evidence>
<keyword evidence="4" id="KW-1185">Reference proteome</keyword>
<evidence type="ECO:0000256" key="1">
    <source>
        <dbReference type="PROSITE-ProRule" id="PRU00047"/>
    </source>
</evidence>
<protein>
    <recommendedName>
        <fullName evidence="2">CCHC-type domain-containing protein</fullName>
    </recommendedName>
</protein>
<evidence type="ECO:0000313" key="4">
    <source>
        <dbReference type="Proteomes" id="UP000235965"/>
    </source>
</evidence>
<keyword evidence="1" id="KW-0479">Metal-binding</keyword>
<proteinExistence type="predicted"/>
<dbReference type="Pfam" id="PF00098">
    <property type="entry name" value="zf-CCHC"/>
    <property type="match status" value="1"/>
</dbReference>
<gene>
    <name evidence="3" type="ORF">B7P43_G11194</name>
</gene>
<dbReference type="Proteomes" id="UP000235965">
    <property type="component" value="Unassembled WGS sequence"/>
</dbReference>
<dbReference type="AlphaFoldDB" id="A0A2J7PC41"/>
<dbReference type="InterPro" id="IPR001878">
    <property type="entry name" value="Znf_CCHC"/>
</dbReference>
<feature type="domain" description="CCHC-type" evidence="2">
    <location>
        <begin position="296"/>
        <end position="310"/>
    </location>
</feature>
<reference evidence="3 4" key="1">
    <citation type="submission" date="2017-12" db="EMBL/GenBank/DDBJ databases">
        <title>Hemimetabolous genomes reveal molecular basis of termite eusociality.</title>
        <authorList>
            <person name="Harrison M.C."/>
            <person name="Jongepier E."/>
            <person name="Robertson H.M."/>
            <person name="Arning N."/>
            <person name="Bitard-Feildel T."/>
            <person name="Chao H."/>
            <person name="Childers C.P."/>
            <person name="Dinh H."/>
            <person name="Doddapaneni H."/>
            <person name="Dugan S."/>
            <person name="Gowin J."/>
            <person name="Greiner C."/>
            <person name="Han Y."/>
            <person name="Hu H."/>
            <person name="Hughes D.S.T."/>
            <person name="Huylmans A.-K."/>
            <person name="Kemena C."/>
            <person name="Kremer L.P.M."/>
            <person name="Lee S.L."/>
            <person name="Lopez-Ezquerra A."/>
            <person name="Mallet L."/>
            <person name="Monroy-Kuhn J.M."/>
            <person name="Moser A."/>
            <person name="Murali S.C."/>
            <person name="Muzny D.M."/>
            <person name="Otani S."/>
            <person name="Piulachs M.-D."/>
            <person name="Poelchau M."/>
            <person name="Qu J."/>
            <person name="Schaub F."/>
            <person name="Wada-Katsumata A."/>
            <person name="Worley K.C."/>
            <person name="Xie Q."/>
            <person name="Ylla G."/>
            <person name="Poulsen M."/>
            <person name="Gibbs R.A."/>
            <person name="Schal C."/>
            <person name="Richards S."/>
            <person name="Belles X."/>
            <person name="Korb J."/>
            <person name="Bornberg-Bauer E."/>
        </authorList>
    </citation>
    <scope>NUCLEOTIDE SEQUENCE [LARGE SCALE GENOMIC DNA]</scope>
    <source>
        <tissue evidence="3">Whole body</tissue>
    </source>
</reference>
<accession>A0A2J7PC41</accession>
<dbReference type="InterPro" id="IPR036875">
    <property type="entry name" value="Znf_CCHC_sf"/>
</dbReference>
<dbReference type="EMBL" id="NEVH01027069">
    <property type="protein sequence ID" value="PNF13892.1"/>
    <property type="molecule type" value="Genomic_DNA"/>
</dbReference>
<keyword evidence="1" id="KW-0863">Zinc-finger</keyword>
<keyword evidence="1" id="KW-0862">Zinc</keyword>
<organism evidence="3 4">
    <name type="scientific">Cryptotermes secundus</name>
    <dbReference type="NCBI Taxonomy" id="105785"/>
    <lineage>
        <taxon>Eukaryota</taxon>
        <taxon>Metazoa</taxon>
        <taxon>Ecdysozoa</taxon>
        <taxon>Arthropoda</taxon>
        <taxon>Hexapoda</taxon>
        <taxon>Insecta</taxon>
        <taxon>Pterygota</taxon>
        <taxon>Neoptera</taxon>
        <taxon>Polyneoptera</taxon>
        <taxon>Dictyoptera</taxon>
        <taxon>Blattodea</taxon>
        <taxon>Blattoidea</taxon>
        <taxon>Termitoidae</taxon>
        <taxon>Kalotermitidae</taxon>
        <taxon>Cryptotermitinae</taxon>
        <taxon>Cryptotermes</taxon>
    </lineage>
</organism>
<dbReference type="GO" id="GO:0008270">
    <property type="term" value="F:zinc ion binding"/>
    <property type="evidence" value="ECO:0007669"/>
    <property type="project" value="UniProtKB-KW"/>
</dbReference>
<name>A0A2J7PC41_9NEOP</name>
<evidence type="ECO:0000313" key="3">
    <source>
        <dbReference type="EMBL" id="PNF13892.1"/>
    </source>
</evidence>